<protein>
    <submittedName>
        <fullName evidence="2">Baseplate wedge protein</fullName>
    </submittedName>
</protein>
<dbReference type="InterPro" id="IPR053827">
    <property type="entry name" value="Gp10_C"/>
</dbReference>
<dbReference type="EMBL" id="BK015333">
    <property type="protein sequence ID" value="DAE01812.1"/>
    <property type="molecule type" value="Genomic_DNA"/>
</dbReference>
<organism evidence="2">
    <name type="scientific">Myoviridae sp. ctzzS20</name>
    <dbReference type="NCBI Taxonomy" id="2825215"/>
    <lineage>
        <taxon>Viruses</taxon>
        <taxon>Duplodnaviria</taxon>
        <taxon>Heunggongvirae</taxon>
        <taxon>Uroviricota</taxon>
        <taxon>Caudoviricetes</taxon>
    </lineage>
</organism>
<dbReference type="Pfam" id="PF05895">
    <property type="entry name" value="DUF859"/>
    <property type="match status" value="1"/>
</dbReference>
<accession>A0A8S5P6K6</accession>
<name>A0A8S5P6K6_9CAUD</name>
<proteinExistence type="predicted"/>
<reference evidence="2" key="1">
    <citation type="journal article" date="2021" name="Proc. Natl. Acad. Sci. U.S.A.">
        <title>A Catalog of Tens of Thousands of Viruses from Human Metagenomes Reveals Hidden Associations with Chronic Diseases.</title>
        <authorList>
            <person name="Tisza M.J."/>
            <person name="Buck C.B."/>
        </authorList>
    </citation>
    <scope>NUCLEOTIDE SEQUENCE</scope>
    <source>
        <strain evidence="2">CtzzS20</strain>
    </source>
</reference>
<evidence type="ECO:0000313" key="2">
    <source>
        <dbReference type="EMBL" id="DAE01812.1"/>
    </source>
</evidence>
<dbReference type="SUPFAM" id="SSF88874">
    <property type="entry name" value="Receptor-binding domain of short tail fibre protein gp12"/>
    <property type="match status" value="1"/>
</dbReference>
<sequence>MAYTEKDFNLSWGDITIGQANTLVVTRPSAQYSFRFHYDFQGVSADVTAAELETVSQDDTRVVYRWTPEESLSLAIPDSVSGSGTLTMTVAFTSGIPQLSNPSYCTKDYAFTAYVPDSMRPSAALTVTLVNDNALLEQWGLWVRGMSCLQYAVEASAVGGASLAGCRFTFAGQSVSGFSGVTAPIGMAGTLTPTAVVTDSRGRTTTVTAPAVSVFDYQMPSLRTSAAFRCNAVGVEDSGGPCLRVKASGSCWPLDGRNTVTLRARYRPVGGVYGGYTTLVSGVTAQIAEALDKDTTYEVELSAVDTVGSVRAVSYTSSNAAVAFHLRAGGVGAAFGKLADSPTLQCAWDAGFDGDVTVAGRVAAGSLTVGGRTLLDLLYPVGALYLSTAAADPGTVLGGTWQRIQDRFLLAAGESYAAGTTGGQAQRTLTAQQLPPHAHHITGHTGAESINHDHGIPNIAQGGSGSGAYAESWGGGSGSRELRTDAISISHNHTLDVDTQSSGGGEAVDMMPPYLAVYVWQRLS</sequence>
<dbReference type="InterPro" id="IPR008577">
    <property type="entry name" value="DUF859"/>
</dbReference>
<evidence type="ECO:0000259" key="1">
    <source>
        <dbReference type="Pfam" id="PF21939"/>
    </source>
</evidence>
<dbReference type="Pfam" id="PF21939">
    <property type="entry name" value="Gp10_C"/>
    <property type="match status" value="1"/>
</dbReference>
<feature type="domain" description="Baseplate structural protein Gp10 C-terminal" evidence="1">
    <location>
        <begin position="374"/>
        <end position="522"/>
    </location>
</feature>